<feature type="transmembrane region" description="Helical" evidence="1">
    <location>
        <begin position="65"/>
        <end position="87"/>
    </location>
</feature>
<evidence type="ECO:0000313" key="3">
    <source>
        <dbReference type="Proteomes" id="UP001214441"/>
    </source>
</evidence>
<name>A0ABT7A4Z1_9ACTN</name>
<gene>
    <name evidence="2" type="ORF">NMN56_027790</name>
</gene>
<dbReference type="EMBL" id="JANCPR020000031">
    <property type="protein sequence ID" value="MDJ1135688.1"/>
    <property type="molecule type" value="Genomic_DNA"/>
</dbReference>
<keyword evidence="3" id="KW-1185">Reference proteome</keyword>
<evidence type="ECO:0000256" key="1">
    <source>
        <dbReference type="SAM" id="Phobius"/>
    </source>
</evidence>
<sequence length="88" mass="8850">MSYSGPPPPYKPPGSGHSDSNTLSIVGIVLGAVAFVFCPPAFGIAGIVCGAVAKSKNERLANTALGVSIAGLVVGLVLSFVLFRGVYT</sequence>
<keyword evidence="1" id="KW-0472">Membrane</keyword>
<evidence type="ECO:0008006" key="4">
    <source>
        <dbReference type="Google" id="ProtNLM"/>
    </source>
</evidence>
<accession>A0ABT7A4Z1</accession>
<dbReference type="Proteomes" id="UP001214441">
    <property type="component" value="Unassembled WGS sequence"/>
</dbReference>
<reference evidence="2 3" key="1">
    <citation type="submission" date="2023-05" db="EMBL/GenBank/DDBJ databases">
        <title>Streptantibioticus silvisoli sp. nov., acidotolerant actinomycetes 1 from pine litter.</title>
        <authorList>
            <person name="Swiecimska M."/>
            <person name="Golinska P."/>
            <person name="Sangal V."/>
            <person name="Wachnowicz B."/>
            <person name="Goodfellow M."/>
        </authorList>
    </citation>
    <scope>NUCLEOTIDE SEQUENCE [LARGE SCALE GENOMIC DNA]</scope>
    <source>
        <strain evidence="2 3">DSM 42109</strain>
    </source>
</reference>
<protein>
    <recommendedName>
        <fullName evidence="4">DUF4190 domain-containing protein</fullName>
    </recommendedName>
</protein>
<proteinExistence type="predicted"/>
<dbReference type="RefSeq" id="WP_274046374.1">
    <property type="nucleotide sequence ID" value="NZ_JANCPR020000031.1"/>
</dbReference>
<feature type="transmembrane region" description="Helical" evidence="1">
    <location>
        <begin position="25"/>
        <end position="53"/>
    </location>
</feature>
<keyword evidence="1" id="KW-0812">Transmembrane</keyword>
<evidence type="ECO:0000313" key="2">
    <source>
        <dbReference type="EMBL" id="MDJ1135688.1"/>
    </source>
</evidence>
<organism evidence="2 3">
    <name type="scientific">Streptomyces iconiensis</name>
    <dbReference type="NCBI Taxonomy" id="1384038"/>
    <lineage>
        <taxon>Bacteria</taxon>
        <taxon>Bacillati</taxon>
        <taxon>Actinomycetota</taxon>
        <taxon>Actinomycetes</taxon>
        <taxon>Kitasatosporales</taxon>
        <taxon>Streptomycetaceae</taxon>
        <taxon>Streptomyces</taxon>
    </lineage>
</organism>
<keyword evidence="1" id="KW-1133">Transmembrane helix</keyword>
<comment type="caution">
    <text evidence="2">The sequence shown here is derived from an EMBL/GenBank/DDBJ whole genome shotgun (WGS) entry which is preliminary data.</text>
</comment>